<feature type="transmembrane region" description="Helical" evidence="7">
    <location>
        <begin position="368"/>
        <end position="396"/>
    </location>
</feature>
<reference evidence="10 11" key="1">
    <citation type="journal article" date="2016" name="Nat. Commun.">
        <title>Thousands of microbial genomes shed light on interconnected biogeochemical processes in an aquifer system.</title>
        <authorList>
            <person name="Anantharaman K."/>
            <person name="Brown C.T."/>
            <person name="Hug L.A."/>
            <person name="Sharon I."/>
            <person name="Castelle C.J."/>
            <person name="Probst A.J."/>
            <person name="Thomas B.C."/>
            <person name="Singh A."/>
            <person name="Wilkins M.J."/>
            <person name="Karaoz U."/>
            <person name="Brodie E.L."/>
            <person name="Williams K.H."/>
            <person name="Hubbard S.S."/>
            <person name="Banfield J.F."/>
        </authorList>
    </citation>
    <scope>NUCLEOTIDE SEQUENCE [LARGE SCALE GENOMIC DNA]</scope>
</reference>
<sequence length="414" mass="44464">MLTSLHIALAALRRNKARTTLTVIGVVIGIGAVIAVMSAGQGIEGLVLAQVETFGTDVIDIEIKVPTASKTSSENAMGIATGIEITTLTLDDEAALRKLSNVKNSYAGVMGQQLVSYGGQNKQVYLMGVSPSFIEIDKTKVAEGRFFTADEDASLANVAVIGPKVREKIFGESDFLDQLLKIGHQKFRVIGLLESRGATFGFDMDDMIYVPIQTLQKKVMGIDHVTMIIAQVYDNSIADQTADEITQVLRQRHEITDPDKDDFHATPMAEALEILGSVFWAITLLLIAVAGISLVVGGVGIMNIMYVSVLERTYEIGLRKAIGAKSSAILTQFLWEAILITLLGAVLGIVFGIALAWLVAVIATSQNFAWRFVVMPSSLLLASGVATAIGLTFGVFPARAAAKMDPVTALRYNR</sequence>
<keyword evidence="2" id="KW-1003">Cell membrane</keyword>
<comment type="subcellular location">
    <subcellularLocation>
        <location evidence="1">Cell membrane</location>
        <topology evidence="1">Multi-pass membrane protein</topology>
    </subcellularLocation>
</comment>
<evidence type="ECO:0000256" key="1">
    <source>
        <dbReference type="ARBA" id="ARBA00004651"/>
    </source>
</evidence>
<feature type="domain" description="ABC3 transporter permease C-terminal" evidence="8">
    <location>
        <begin position="288"/>
        <end position="406"/>
    </location>
</feature>
<evidence type="ECO:0000256" key="4">
    <source>
        <dbReference type="ARBA" id="ARBA00022989"/>
    </source>
</evidence>
<dbReference type="EMBL" id="MHIL01000010">
    <property type="protein sequence ID" value="OGY52016.1"/>
    <property type="molecule type" value="Genomic_DNA"/>
</dbReference>
<evidence type="ECO:0000256" key="2">
    <source>
        <dbReference type="ARBA" id="ARBA00022475"/>
    </source>
</evidence>
<evidence type="ECO:0008006" key="12">
    <source>
        <dbReference type="Google" id="ProtNLM"/>
    </source>
</evidence>
<keyword evidence="4 7" id="KW-1133">Transmembrane helix</keyword>
<dbReference type="InterPro" id="IPR025857">
    <property type="entry name" value="MacB_PCD"/>
</dbReference>
<dbReference type="Pfam" id="PF12704">
    <property type="entry name" value="MacB_PCD"/>
    <property type="match status" value="1"/>
</dbReference>
<feature type="transmembrane region" description="Helical" evidence="7">
    <location>
        <begin position="21"/>
        <end position="40"/>
    </location>
</feature>
<keyword evidence="5 7" id="KW-0472">Membrane</keyword>
<evidence type="ECO:0000313" key="11">
    <source>
        <dbReference type="Proteomes" id="UP000177310"/>
    </source>
</evidence>
<organism evidence="10 11">
    <name type="scientific">Candidatus Buchananbacteria bacterium RIFCSPHIGHO2_02_FULL_56_16</name>
    <dbReference type="NCBI Taxonomy" id="1797542"/>
    <lineage>
        <taxon>Bacteria</taxon>
        <taxon>Candidatus Buchananiibacteriota</taxon>
    </lineage>
</organism>
<evidence type="ECO:0000256" key="3">
    <source>
        <dbReference type="ARBA" id="ARBA00022692"/>
    </source>
</evidence>
<dbReference type="InterPro" id="IPR003838">
    <property type="entry name" value="ABC3_permease_C"/>
</dbReference>
<dbReference type="Pfam" id="PF02687">
    <property type="entry name" value="FtsX"/>
    <property type="match status" value="1"/>
</dbReference>
<dbReference type="Proteomes" id="UP000177310">
    <property type="component" value="Unassembled WGS sequence"/>
</dbReference>
<gene>
    <name evidence="10" type="ORF">A3J59_03805</name>
</gene>
<feature type="domain" description="MacB-like periplasmic core" evidence="9">
    <location>
        <begin position="19"/>
        <end position="247"/>
    </location>
</feature>
<feature type="transmembrane region" description="Helical" evidence="7">
    <location>
        <begin position="329"/>
        <end position="362"/>
    </location>
</feature>
<keyword evidence="3 7" id="KW-0812">Transmembrane</keyword>
<evidence type="ECO:0000313" key="10">
    <source>
        <dbReference type="EMBL" id="OGY52016.1"/>
    </source>
</evidence>
<evidence type="ECO:0000256" key="6">
    <source>
        <dbReference type="ARBA" id="ARBA00038076"/>
    </source>
</evidence>
<dbReference type="InterPro" id="IPR050250">
    <property type="entry name" value="Macrolide_Exporter_MacB"/>
</dbReference>
<dbReference type="GO" id="GO:0022857">
    <property type="term" value="F:transmembrane transporter activity"/>
    <property type="evidence" value="ECO:0007669"/>
    <property type="project" value="TreeGrafter"/>
</dbReference>
<evidence type="ECO:0000259" key="8">
    <source>
        <dbReference type="Pfam" id="PF02687"/>
    </source>
</evidence>
<evidence type="ECO:0000256" key="5">
    <source>
        <dbReference type="ARBA" id="ARBA00023136"/>
    </source>
</evidence>
<comment type="caution">
    <text evidence="10">The sequence shown here is derived from an EMBL/GenBank/DDBJ whole genome shotgun (WGS) entry which is preliminary data.</text>
</comment>
<protein>
    <recommendedName>
        <fullName evidence="12">Multidrug ABC transporter substrate-binding protein</fullName>
    </recommendedName>
</protein>
<name>A0A1G1YJL7_9BACT</name>
<comment type="similarity">
    <text evidence="6">Belongs to the ABC-4 integral membrane protein family.</text>
</comment>
<accession>A0A1G1YJL7</accession>
<dbReference type="AlphaFoldDB" id="A0A1G1YJL7"/>
<dbReference type="PANTHER" id="PTHR30572:SF4">
    <property type="entry name" value="ABC TRANSPORTER PERMEASE YTRF"/>
    <property type="match status" value="1"/>
</dbReference>
<evidence type="ECO:0000256" key="7">
    <source>
        <dbReference type="SAM" id="Phobius"/>
    </source>
</evidence>
<dbReference type="GO" id="GO:0005886">
    <property type="term" value="C:plasma membrane"/>
    <property type="evidence" value="ECO:0007669"/>
    <property type="project" value="UniProtKB-SubCell"/>
</dbReference>
<evidence type="ECO:0000259" key="9">
    <source>
        <dbReference type="Pfam" id="PF12704"/>
    </source>
</evidence>
<dbReference type="PANTHER" id="PTHR30572">
    <property type="entry name" value="MEMBRANE COMPONENT OF TRANSPORTER-RELATED"/>
    <property type="match status" value="1"/>
</dbReference>
<dbReference type="STRING" id="1797542.A3J59_03805"/>
<feature type="transmembrane region" description="Helical" evidence="7">
    <location>
        <begin position="278"/>
        <end position="308"/>
    </location>
</feature>
<proteinExistence type="inferred from homology"/>